<evidence type="ECO:0000313" key="2">
    <source>
        <dbReference type="EMBL" id="RKO87146.1"/>
    </source>
</evidence>
<dbReference type="InterPro" id="IPR052050">
    <property type="entry name" value="SecEffector_AnkRepeat"/>
</dbReference>
<keyword evidence="3" id="KW-1185">Reference proteome</keyword>
<dbReference type="OrthoDB" id="60283at2759"/>
<evidence type="ECO:0000256" key="1">
    <source>
        <dbReference type="SAM" id="MobiDB-lite"/>
    </source>
</evidence>
<proteinExistence type="predicted"/>
<feature type="compositionally biased region" description="Polar residues" evidence="1">
    <location>
        <begin position="70"/>
        <end position="94"/>
    </location>
</feature>
<accession>A0A4P9WA84</accession>
<gene>
    <name evidence="2" type="ORF">BDK51DRAFT_51969</name>
</gene>
<dbReference type="Proteomes" id="UP000269721">
    <property type="component" value="Unassembled WGS sequence"/>
</dbReference>
<organism evidence="2 3">
    <name type="scientific">Blyttiomyces helicus</name>
    <dbReference type="NCBI Taxonomy" id="388810"/>
    <lineage>
        <taxon>Eukaryota</taxon>
        <taxon>Fungi</taxon>
        <taxon>Fungi incertae sedis</taxon>
        <taxon>Chytridiomycota</taxon>
        <taxon>Chytridiomycota incertae sedis</taxon>
        <taxon>Chytridiomycetes</taxon>
        <taxon>Chytridiomycetes incertae sedis</taxon>
        <taxon>Blyttiomyces</taxon>
    </lineage>
</organism>
<dbReference type="PANTHER" id="PTHR46586:SF3">
    <property type="entry name" value="ANKYRIN REPEAT-CONTAINING PROTEIN"/>
    <property type="match status" value="1"/>
</dbReference>
<sequence>MIAIANTSDGEEAGAAVECSAYFLRKLRWARVGHGAGRGELTIRPEKGVSAQSWVTPAQLITFADRDGGSSRSASPKRQDSDLQTTSSFTGNQTLHPRFAPLAALTFTTSTSLNAPPNFSCQSPEQPPVLVYDKRAGGINGARCREFGVLHDTRLGEWSTDAMDKACFSWAFGTAAKEYGRARAEQSKEVVLYLHKNRTEGCSPDAMVSACMYLCIELVRFLLAHYPDTCSPKAVQFAAKAGDAEILRILYEAGHRLTEEDTKWMIDPEQTIDPFEQPRDRRSVHVFLRKCLKF</sequence>
<feature type="region of interest" description="Disordered" evidence="1">
    <location>
        <begin position="65"/>
        <end position="94"/>
    </location>
</feature>
<dbReference type="EMBL" id="KZ997641">
    <property type="protein sequence ID" value="RKO87146.1"/>
    <property type="molecule type" value="Genomic_DNA"/>
</dbReference>
<name>A0A4P9WA84_9FUNG</name>
<evidence type="ECO:0000313" key="3">
    <source>
        <dbReference type="Proteomes" id="UP000269721"/>
    </source>
</evidence>
<dbReference type="PANTHER" id="PTHR46586">
    <property type="entry name" value="ANKYRIN REPEAT-CONTAINING PROTEIN"/>
    <property type="match status" value="1"/>
</dbReference>
<dbReference type="SUPFAM" id="SSF140860">
    <property type="entry name" value="Pseudo ankyrin repeat-like"/>
    <property type="match status" value="1"/>
</dbReference>
<reference evidence="3" key="1">
    <citation type="journal article" date="2018" name="Nat. Microbiol.">
        <title>Leveraging single-cell genomics to expand the fungal tree of life.</title>
        <authorList>
            <person name="Ahrendt S.R."/>
            <person name="Quandt C.A."/>
            <person name="Ciobanu D."/>
            <person name="Clum A."/>
            <person name="Salamov A."/>
            <person name="Andreopoulos B."/>
            <person name="Cheng J.F."/>
            <person name="Woyke T."/>
            <person name="Pelin A."/>
            <person name="Henrissat B."/>
            <person name="Reynolds N.K."/>
            <person name="Benny G.L."/>
            <person name="Smith M.E."/>
            <person name="James T.Y."/>
            <person name="Grigoriev I.V."/>
        </authorList>
    </citation>
    <scope>NUCLEOTIDE SEQUENCE [LARGE SCALE GENOMIC DNA]</scope>
</reference>
<protein>
    <recommendedName>
        <fullName evidence="4">Ankyrin repeat-containing domain protein</fullName>
    </recommendedName>
</protein>
<evidence type="ECO:0008006" key="4">
    <source>
        <dbReference type="Google" id="ProtNLM"/>
    </source>
</evidence>
<dbReference type="AlphaFoldDB" id="A0A4P9WA84"/>